<evidence type="ECO:0000256" key="4">
    <source>
        <dbReference type="ARBA" id="ARBA00022679"/>
    </source>
</evidence>
<dbReference type="Gene3D" id="3.30.60.60">
    <property type="entry name" value="N-acetyl transferase-like"/>
    <property type="match status" value="1"/>
</dbReference>
<dbReference type="SUPFAM" id="SSF54160">
    <property type="entry name" value="Chromo domain-like"/>
    <property type="match status" value="1"/>
</dbReference>
<name>A0A5C3M0D8_9AGAR</name>
<dbReference type="SUPFAM" id="SSF55729">
    <property type="entry name" value="Acyl-CoA N-acyltransferases (Nat)"/>
    <property type="match status" value="1"/>
</dbReference>
<dbReference type="Gene3D" id="2.30.30.140">
    <property type="match status" value="1"/>
</dbReference>
<evidence type="ECO:0000256" key="5">
    <source>
        <dbReference type="ARBA" id="ARBA00022723"/>
    </source>
</evidence>
<evidence type="ECO:0000256" key="8">
    <source>
        <dbReference type="ARBA" id="ARBA00022990"/>
    </source>
</evidence>
<evidence type="ECO:0000256" key="10">
    <source>
        <dbReference type="ARBA" id="ARBA00023163"/>
    </source>
</evidence>
<dbReference type="Pfam" id="PF17772">
    <property type="entry name" value="zf-MYST"/>
    <property type="match status" value="1"/>
</dbReference>
<keyword evidence="9" id="KW-0805">Transcription regulation</keyword>
<dbReference type="Gene3D" id="3.40.630.30">
    <property type="match status" value="1"/>
</dbReference>
<evidence type="ECO:0000256" key="7">
    <source>
        <dbReference type="ARBA" id="ARBA00022833"/>
    </source>
</evidence>
<dbReference type="InterPro" id="IPR016197">
    <property type="entry name" value="Chromo-like_dom_sf"/>
</dbReference>
<evidence type="ECO:0000256" key="12">
    <source>
        <dbReference type="ARBA" id="ARBA00023315"/>
    </source>
</evidence>
<keyword evidence="17" id="KW-1185">Reference proteome</keyword>
<evidence type="ECO:0000256" key="2">
    <source>
        <dbReference type="ARBA" id="ARBA00010107"/>
    </source>
</evidence>
<dbReference type="InterPro" id="IPR036388">
    <property type="entry name" value="WH-like_DNA-bd_sf"/>
</dbReference>
<evidence type="ECO:0000256" key="13">
    <source>
        <dbReference type="PIRSR" id="PIRSR602717-51"/>
    </source>
</evidence>
<dbReference type="PANTHER" id="PTHR10615">
    <property type="entry name" value="HISTONE ACETYLTRANSFERASE"/>
    <property type="match status" value="1"/>
</dbReference>
<keyword evidence="5" id="KW-0479">Metal-binding</keyword>
<dbReference type="InterPro" id="IPR050603">
    <property type="entry name" value="MYST_HAT"/>
</dbReference>
<dbReference type="AlphaFoldDB" id="A0A5C3M0D8"/>
<dbReference type="GO" id="GO:0046972">
    <property type="term" value="F:histone H4K16 acetyltransferase activity"/>
    <property type="evidence" value="ECO:0007669"/>
    <property type="project" value="TreeGrafter"/>
</dbReference>
<feature type="compositionally biased region" description="Gly residues" evidence="14">
    <location>
        <begin position="433"/>
        <end position="443"/>
    </location>
</feature>
<accession>A0A5C3M0D8</accession>
<dbReference type="InterPro" id="IPR025995">
    <property type="entry name" value="Tudor-knot"/>
</dbReference>
<feature type="compositionally biased region" description="Low complexity" evidence="14">
    <location>
        <begin position="95"/>
        <end position="111"/>
    </location>
</feature>
<dbReference type="GO" id="GO:0005634">
    <property type="term" value="C:nucleus"/>
    <property type="evidence" value="ECO:0007669"/>
    <property type="project" value="UniProtKB-SubCell"/>
</dbReference>
<dbReference type="STRING" id="68775.A0A5C3M0D8"/>
<dbReference type="Pfam" id="PF01853">
    <property type="entry name" value="MOZ_SAS"/>
    <property type="match status" value="1"/>
</dbReference>
<dbReference type="Gene3D" id="1.10.10.10">
    <property type="entry name" value="Winged helix-like DNA-binding domain superfamily/Winged helix DNA-binding domain"/>
    <property type="match status" value="1"/>
</dbReference>
<dbReference type="PANTHER" id="PTHR10615:SF219">
    <property type="entry name" value="HISTONE ACETYLTRANSFERASE KAT5"/>
    <property type="match status" value="1"/>
</dbReference>
<feature type="compositionally biased region" description="Low complexity" evidence="14">
    <location>
        <begin position="444"/>
        <end position="456"/>
    </location>
</feature>
<keyword evidence="10" id="KW-0804">Transcription</keyword>
<dbReference type="InterPro" id="IPR016181">
    <property type="entry name" value="Acyl_CoA_acyltransferase"/>
</dbReference>
<dbReference type="Pfam" id="PF11717">
    <property type="entry name" value="Tudor-knot"/>
    <property type="match status" value="1"/>
</dbReference>
<evidence type="ECO:0000259" key="15">
    <source>
        <dbReference type="PROSITE" id="PS51726"/>
    </source>
</evidence>
<dbReference type="GO" id="GO:0008270">
    <property type="term" value="F:zinc ion binding"/>
    <property type="evidence" value="ECO:0007669"/>
    <property type="project" value="UniProtKB-KW"/>
</dbReference>
<dbReference type="InterPro" id="IPR040706">
    <property type="entry name" value="Zf-MYST"/>
</dbReference>
<dbReference type="EMBL" id="ML213602">
    <property type="protein sequence ID" value="TFK38680.1"/>
    <property type="molecule type" value="Genomic_DNA"/>
</dbReference>
<feature type="domain" description="MYST-type HAT" evidence="15">
    <location>
        <begin position="144"/>
        <end position="585"/>
    </location>
</feature>
<evidence type="ECO:0000256" key="9">
    <source>
        <dbReference type="ARBA" id="ARBA00023015"/>
    </source>
</evidence>
<keyword evidence="4 16" id="KW-0808">Transferase</keyword>
<dbReference type="GO" id="GO:0006355">
    <property type="term" value="P:regulation of DNA-templated transcription"/>
    <property type="evidence" value="ECO:0007669"/>
    <property type="project" value="InterPro"/>
</dbReference>
<evidence type="ECO:0000256" key="3">
    <source>
        <dbReference type="ARBA" id="ARBA00013184"/>
    </source>
</evidence>
<evidence type="ECO:0000256" key="11">
    <source>
        <dbReference type="ARBA" id="ARBA00023242"/>
    </source>
</evidence>
<evidence type="ECO:0000256" key="14">
    <source>
        <dbReference type="SAM" id="MobiDB-lite"/>
    </source>
</evidence>
<comment type="similarity">
    <text evidence="2">Belongs to the MYST (SAS/MOZ) family.</text>
</comment>
<evidence type="ECO:0000313" key="17">
    <source>
        <dbReference type="Proteomes" id="UP000308652"/>
    </source>
</evidence>
<evidence type="ECO:0000256" key="1">
    <source>
        <dbReference type="ARBA" id="ARBA00004123"/>
    </source>
</evidence>
<reference evidence="16 17" key="1">
    <citation type="journal article" date="2019" name="Nat. Ecol. Evol.">
        <title>Megaphylogeny resolves global patterns of mushroom evolution.</title>
        <authorList>
            <person name="Varga T."/>
            <person name="Krizsan K."/>
            <person name="Foldi C."/>
            <person name="Dima B."/>
            <person name="Sanchez-Garcia M."/>
            <person name="Sanchez-Ramirez S."/>
            <person name="Szollosi G.J."/>
            <person name="Szarkandi J.G."/>
            <person name="Papp V."/>
            <person name="Albert L."/>
            <person name="Andreopoulos W."/>
            <person name="Angelini C."/>
            <person name="Antonin V."/>
            <person name="Barry K.W."/>
            <person name="Bougher N.L."/>
            <person name="Buchanan P."/>
            <person name="Buyck B."/>
            <person name="Bense V."/>
            <person name="Catcheside P."/>
            <person name="Chovatia M."/>
            <person name="Cooper J."/>
            <person name="Damon W."/>
            <person name="Desjardin D."/>
            <person name="Finy P."/>
            <person name="Geml J."/>
            <person name="Haridas S."/>
            <person name="Hughes K."/>
            <person name="Justo A."/>
            <person name="Karasinski D."/>
            <person name="Kautmanova I."/>
            <person name="Kiss B."/>
            <person name="Kocsube S."/>
            <person name="Kotiranta H."/>
            <person name="LaButti K.M."/>
            <person name="Lechner B.E."/>
            <person name="Liimatainen K."/>
            <person name="Lipzen A."/>
            <person name="Lukacs Z."/>
            <person name="Mihaltcheva S."/>
            <person name="Morgado L.N."/>
            <person name="Niskanen T."/>
            <person name="Noordeloos M.E."/>
            <person name="Ohm R.A."/>
            <person name="Ortiz-Santana B."/>
            <person name="Ovrebo C."/>
            <person name="Racz N."/>
            <person name="Riley R."/>
            <person name="Savchenko A."/>
            <person name="Shiryaev A."/>
            <person name="Soop K."/>
            <person name="Spirin V."/>
            <person name="Szebenyi C."/>
            <person name="Tomsovsky M."/>
            <person name="Tulloss R.E."/>
            <person name="Uehling J."/>
            <person name="Grigoriev I.V."/>
            <person name="Vagvolgyi C."/>
            <person name="Papp T."/>
            <person name="Martin F.M."/>
            <person name="Miettinen O."/>
            <person name="Hibbett D.S."/>
            <person name="Nagy L.G."/>
        </authorList>
    </citation>
    <scope>NUCLEOTIDE SEQUENCE [LARGE SCALE GENOMIC DNA]</scope>
    <source>
        <strain evidence="16 17">CBS 166.37</strain>
    </source>
</reference>
<evidence type="ECO:0000256" key="6">
    <source>
        <dbReference type="ARBA" id="ARBA00022771"/>
    </source>
</evidence>
<feature type="region of interest" description="Disordered" evidence="14">
    <location>
        <begin position="64"/>
        <end position="112"/>
    </location>
</feature>
<keyword evidence="6" id="KW-0863">Zinc-finger</keyword>
<dbReference type="InterPro" id="IPR002717">
    <property type="entry name" value="HAT_MYST-type"/>
</dbReference>
<protein>
    <recommendedName>
        <fullName evidence="3">histone acetyltransferase</fullName>
        <ecNumber evidence="3">2.3.1.48</ecNumber>
    </recommendedName>
</protein>
<dbReference type="GO" id="GO:0035267">
    <property type="term" value="C:NuA4 histone acetyltransferase complex"/>
    <property type="evidence" value="ECO:0007669"/>
    <property type="project" value="TreeGrafter"/>
</dbReference>
<gene>
    <name evidence="16" type="ORF">BDQ12DRAFT_683171</name>
</gene>
<dbReference type="PROSITE" id="PS51726">
    <property type="entry name" value="MYST_HAT"/>
    <property type="match status" value="1"/>
</dbReference>
<feature type="region of interest" description="Disordered" evidence="14">
    <location>
        <begin position="433"/>
        <end position="456"/>
    </location>
</feature>
<sequence>MPSTHIVPVTTDVRIYTVTTKNGEERLANVLQRGGGHVYVHYVGTDKRLDEWIPEEQCKLAFTDAEGSTEEPGQPQPPAGPPLKKRKRVLRAGDSPSPNSPSGSRPGSVRPSELDALLTNGAAFQEEVTMTEEDYDIQHHKQITAQRNFEKVTWGDWEIKTWYFSPYPLIETEIEELSRDKDSREQVASTSAAHGFKIPGVARTTARSHGRTSDILAGGLGRQHAGEKATLWVCELCFKYMADCTTWEVHRKVCTMNHPPGRKVYQRGAHTIWEVDGAKEKLYCQNLSLFGKLFIDVKTLFFDCDNFLFYILTDATSTLDIMLGFFSKEKVSYDDYNLACIMTLPPFQRKGYGMLMIEFSYELSRRSGKVGTPERPLSDLGLRSYLAYWVATLVRFFRRVLTVLPPEMPKLTTVGNLPDLTRPLKDLMAENGLNGGNGNGNGNGNANSNTTNGVNGVLKKRKRNKGWDGEVDPSLGMAPLSIMDDPLFTTHRVFDSIHRPDGGAETHVTARCTLADIAHATNLRVEDAAFALNECGMLMKRLAETDGEDVVLLTRERVEQVAKERNVKRPCMDLSRVLLDQTEWV</sequence>
<evidence type="ECO:0000313" key="16">
    <source>
        <dbReference type="EMBL" id="TFK38680.1"/>
    </source>
</evidence>
<proteinExistence type="inferred from homology"/>
<organism evidence="16 17">
    <name type="scientific">Crucibulum laeve</name>
    <dbReference type="NCBI Taxonomy" id="68775"/>
    <lineage>
        <taxon>Eukaryota</taxon>
        <taxon>Fungi</taxon>
        <taxon>Dikarya</taxon>
        <taxon>Basidiomycota</taxon>
        <taxon>Agaricomycotina</taxon>
        <taxon>Agaricomycetes</taxon>
        <taxon>Agaricomycetidae</taxon>
        <taxon>Agaricales</taxon>
        <taxon>Agaricineae</taxon>
        <taxon>Nidulariaceae</taxon>
        <taxon>Crucibulum</taxon>
    </lineage>
</organism>
<keyword evidence="12 16" id="KW-0012">Acyltransferase</keyword>
<dbReference type="OrthoDB" id="787137at2759"/>
<keyword evidence="7" id="KW-0862">Zinc</keyword>
<keyword evidence="11" id="KW-0539">Nucleus</keyword>
<dbReference type="Proteomes" id="UP000308652">
    <property type="component" value="Unassembled WGS sequence"/>
</dbReference>
<keyword evidence="8" id="KW-0007">Acetylation</keyword>
<dbReference type="EC" id="2.3.1.48" evidence="3"/>
<comment type="subcellular location">
    <subcellularLocation>
        <location evidence="1">Nucleus</location>
    </subcellularLocation>
</comment>
<feature type="active site" description="Proton donor/acceptor" evidence="13">
    <location>
        <position position="374"/>
    </location>
</feature>